<evidence type="ECO:0000313" key="4">
    <source>
        <dbReference type="Proteomes" id="UP000605784"/>
    </source>
</evidence>
<evidence type="ECO:0000259" key="2">
    <source>
        <dbReference type="Pfam" id="PF24755"/>
    </source>
</evidence>
<dbReference type="PANTHER" id="PTHR30029:SF2">
    <property type="entry name" value="STAGE V SPORULATION PROTEIN R"/>
    <property type="match status" value="1"/>
</dbReference>
<dbReference type="Pfam" id="PF04293">
    <property type="entry name" value="SpoVR"/>
    <property type="match status" value="2"/>
</dbReference>
<dbReference type="InterPro" id="IPR007390">
    <property type="entry name" value="Spore_V_R"/>
</dbReference>
<feature type="domain" description="SpoVR protein-like N-terminal" evidence="1">
    <location>
        <begin position="491"/>
        <end position="559"/>
    </location>
</feature>
<evidence type="ECO:0000259" key="1">
    <source>
        <dbReference type="Pfam" id="PF04293"/>
    </source>
</evidence>
<dbReference type="Pfam" id="PF24755">
    <property type="entry name" value="SpoVR_C"/>
    <property type="match status" value="1"/>
</dbReference>
<dbReference type="Proteomes" id="UP000605784">
    <property type="component" value="Unassembled WGS sequence"/>
</dbReference>
<reference evidence="3" key="2">
    <citation type="submission" date="2020-09" db="EMBL/GenBank/DDBJ databases">
        <authorList>
            <person name="Sun Q."/>
            <person name="Ohkuma M."/>
        </authorList>
    </citation>
    <scope>NUCLEOTIDE SEQUENCE</scope>
    <source>
        <strain evidence="3">JCM 17820</strain>
    </source>
</reference>
<proteinExistence type="predicted"/>
<reference evidence="3" key="1">
    <citation type="journal article" date="2014" name="Int. J. Syst. Evol. Microbiol.">
        <title>Complete genome sequence of Corynebacterium casei LMG S-19264T (=DSM 44701T), isolated from a smear-ripened cheese.</title>
        <authorList>
            <consortium name="US DOE Joint Genome Institute (JGI-PGF)"/>
            <person name="Walter F."/>
            <person name="Albersmeier A."/>
            <person name="Kalinowski J."/>
            <person name="Ruckert C."/>
        </authorList>
    </citation>
    <scope>NUCLEOTIDE SEQUENCE</scope>
    <source>
        <strain evidence="3">JCM 17820</strain>
    </source>
</reference>
<feature type="domain" description="SpoVR protein-like N-terminal" evidence="1">
    <location>
        <begin position="14"/>
        <end position="362"/>
    </location>
</feature>
<accession>A0A830GHQ4</accession>
<name>A0A830GHQ4_9EURY</name>
<sequence>MSTDDRFAKQRIADDLEEPVQEAGKLARRLGLTPYPVNYWVVDYDEMNELIAYGGFQQRYPHWRWGMQYDRQQKQGQFLGGKAFEIVNNDDPSHAFLQESNTLADQKAVITHVEAHADFFANNKWFKMFSDGAPRSADGEGRDRGPDAAGMLARHADAIREYMQDPEIERGAVERFVDHVLCLEDNIDQHQPYSPVETAEEHFEDIEGVDVTEQLDELDLSEEVRRQVFDDEWLDAQDDDGEGVSFPAEPDKDVLGFLRKHGMAYDEDAGKAVEMTDWQKDVLEMLRREAYYFAPQKMTKVMNEGWAAYWESLMMTGERFAGDDEFVLYADHMAQVLGSPGLNPYKLGMEIWEYVENTENRREVVERLLRVDGVTWRTFGDVVDFTEVQEHLEPPAWLRDVAGHLDELDPEDPRVDAEGLEAARDGEFDVDRYPWKVLTYEGLAQRHYSLLKPQYRGFVSRVGQEGLERVSRYMFDDARYDSIEEALADVEYTRGWERMREIRESHNDVTFLDEFLTQEFVDDNDYFTYEYTHASGDYRVTSTDHADVKKKLMLNFTNFGKPTVVVEDGNYQNRNELLLTHQYNGVMLDRSQATAVLKRVFELWGRPVNLLTITKEFDDHDIEVAKRRDREPEPEEVGKRLRYDGDEVTIEDVPWSDVEHLAATDIDYNTKPDEWLA</sequence>
<protein>
    <submittedName>
        <fullName evidence="3">AbrB family transcriptional regulator</fullName>
    </submittedName>
</protein>
<dbReference type="PANTHER" id="PTHR30029">
    <property type="entry name" value="STAGE V SPORULATION PROTEIN R"/>
    <property type="match status" value="1"/>
</dbReference>
<organism evidence="3 4">
    <name type="scientific">Haloarcula pellucida</name>
    <dbReference type="NCBI Taxonomy" id="1427151"/>
    <lineage>
        <taxon>Archaea</taxon>
        <taxon>Methanobacteriati</taxon>
        <taxon>Methanobacteriota</taxon>
        <taxon>Stenosarchaea group</taxon>
        <taxon>Halobacteria</taxon>
        <taxon>Halobacteriales</taxon>
        <taxon>Haloarculaceae</taxon>
        <taxon>Haloarcula</taxon>
    </lineage>
</organism>
<comment type="caution">
    <text evidence="3">The sequence shown here is derived from an EMBL/GenBank/DDBJ whole genome shotgun (WGS) entry which is preliminary data.</text>
</comment>
<dbReference type="EMBL" id="BMOU01000001">
    <property type="protein sequence ID" value="GGN89970.1"/>
    <property type="molecule type" value="Genomic_DNA"/>
</dbReference>
<keyword evidence="4" id="KW-1185">Reference proteome</keyword>
<dbReference type="InterPro" id="IPR056174">
    <property type="entry name" value="SpoVR_N"/>
</dbReference>
<feature type="domain" description="SpoVR-like C-terminal" evidence="2">
    <location>
        <begin position="562"/>
        <end position="613"/>
    </location>
</feature>
<dbReference type="InterPro" id="IPR057008">
    <property type="entry name" value="SpoVR-like_C"/>
</dbReference>
<evidence type="ECO:0000313" key="3">
    <source>
        <dbReference type="EMBL" id="GGN89970.1"/>
    </source>
</evidence>
<dbReference type="AlphaFoldDB" id="A0A830GHQ4"/>
<gene>
    <name evidence="3" type="ORF">GCM10009030_11370</name>
</gene>
<dbReference type="RefSeq" id="WP_188995384.1">
    <property type="nucleotide sequence ID" value="NZ_BMOU01000001.1"/>
</dbReference>